<evidence type="ECO:0000256" key="3">
    <source>
        <dbReference type="ARBA" id="ARBA00023186"/>
    </source>
</evidence>
<dbReference type="Gene3D" id="1.10.1710.10">
    <property type="entry name" value="ProQ/FinO domain"/>
    <property type="match status" value="1"/>
</dbReference>
<reference evidence="5 6" key="1">
    <citation type="submission" date="2017-09" db="EMBL/GenBank/DDBJ databases">
        <title>Comparative genomics of rhizobia isolated from Phaseolus vulgaris in China.</title>
        <authorList>
            <person name="Tong W."/>
        </authorList>
    </citation>
    <scope>NUCLEOTIDE SEQUENCE [LARGE SCALE GENOMIC DNA]</scope>
    <source>
        <strain evidence="5 6">PCH1</strain>
    </source>
</reference>
<accession>A0A2A6LRZ9</accession>
<dbReference type="SUPFAM" id="SSF48657">
    <property type="entry name" value="FinO-like"/>
    <property type="match status" value="1"/>
</dbReference>
<dbReference type="AlphaFoldDB" id="A0A2A6LRZ9"/>
<dbReference type="InterPro" id="IPR036442">
    <property type="entry name" value="ProQ/FinO_sf"/>
</dbReference>
<name>A0A2A6LRZ9_RHIFR</name>
<feature type="domain" description="ProQ/FinO" evidence="4">
    <location>
        <begin position="5"/>
        <end position="106"/>
    </location>
</feature>
<dbReference type="Proteomes" id="UP000220353">
    <property type="component" value="Unassembled WGS sequence"/>
</dbReference>
<evidence type="ECO:0000256" key="2">
    <source>
        <dbReference type="ARBA" id="ARBA00022884"/>
    </source>
</evidence>
<dbReference type="PANTHER" id="PTHR38106">
    <property type="entry name" value="RNA CHAPERONE PROQ"/>
    <property type="match status" value="1"/>
</dbReference>
<dbReference type="SMART" id="SM00945">
    <property type="entry name" value="ProQ"/>
    <property type="match status" value="1"/>
</dbReference>
<dbReference type="GO" id="GO:0005829">
    <property type="term" value="C:cytosol"/>
    <property type="evidence" value="ECO:0007669"/>
    <property type="project" value="TreeGrafter"/>
</dbReference>
<dbReference type="InterPro" id="IPR016103">
    <property type="entry name" value="ProQ/FinO"/>
</dbReference>
<keyword evidence="2" id="KW-0694">RNA-binding</keyword>
<comment type="caution">
    <text evidence="5">The sequence shown here is derived from an EMBL/GenBank/DDBJ whole genome shotgun (WGS) entry which is preliminary data.</text>
</comment>
<dbReference type="Pfam" id="PF04352">
    <property type="entry name" value="ProQ"/>
    <property type="match status" value="1"/>
</dbReference>
<evidence type="ECO:0000256" key="1">
    <source>
        <dbReference type="ARBA" id="ARBA00022490"/>
    </source>
</evidence>
<keyword evidence="1" id="KW-0963">Cytoplasm</keyword>
<dbReference type="EMBL" id="NWTC01000024">
    <property type="protein sequence ID" value="PDT45097.1"/>
    <property type="molecule type" value="Genomic_DNA"/>
</dbReference>
<sequence length="106" mass="11460">MPTAKQRKSPTELFQLLSAKWPAAFNAVEPKPLKIGILRDIRAGQHEMSEEELERALRVHTKTGKYLVSIVAGAPRVDLKGNPSGEVSEADAAGAKGILGARMARE</sequence>
<proteinExistence type="predicted"/>
<keyword evidence="3" id="KW-0143">Chaperone</keyword>
<evidence type="ECO:0000313" key="5">
    <source>
        <dbReference type="EMBL" id="PDT45097.1"/>
    </source>
</evidence>
<gene>
    <name evidence="5" type="ORF">CO661_24950</name>
</gene>
<evidence type="ECO:0000313" key="6">
    <source>
        <dbReference type="Proteomes" id="UP000220353"/>
    </source>
</evidence>
<dbReference type="InterPro" id="IPR023529">
    <property type="entry name" value="ProQ"/>
</dbReference>
<dbReference type="GO" id="GO:0034057">
    <property type="term" value="F:RNA strand-exchange activity"/>
    <property type="evidence" value="ECO:0007669"/>
    <property type="project" value="InterPro"/>
</dbReference>
<protein>
    <recommendedName>
        <fullName evidence="4">ProQ/FinO domain-containing protein</fullName>
    </recommendedName>
</protein>
<dbReference type="GO" id="GO:0033592">
    <property type="term" value="F:RNA strand annealing activity"/>
    <property type="evidence" value="ECO:0007669"/>
    <property type="project" value="InterPro"/>
</dbReference>
<dbReference type="RefSeq" id="WP_051000072.1">
    <property type="nucleotide sequence ID" value="NZ_NWTC01000024.1"/>
</dbReference>
<organism evidence="5 6">
    <name type="scientific">Rhizobium fredii</name>
    <name type="common">Sinorhizobium fredii</name>
    <dbReference type="NCBI Taxonomy" id="380"/>
    <lineage>
        <taxon>Bacteria</taxon>
        <taxon>Pseudomonadati</taxon>
        <taxon>Pseudomonadota</taxon>
        <taxon>Alphaproteobacteria</taxon>
        <taxon>Hyphomicrobiales</taxon>
        <taxon>Rhizobiaceae</taxon>
        <taxon>Sinorhizobium/Ensifer group</taxon>
        <taxon>Sinorhizobium</taxon>
    </lineage>
</organism>
<dbReference type="PANTHER" id="PTHR38106:SF1">
    <property type="entry name" value="RNA CHAPERONE PROQ"/>
    <property type="match status" value="1"/>
</dbReference>
<evidence type="ECO:0000259" key="4">
    <source>
        <dbReference type="SMART" id="SM00945"/>
    </source>
</evidence>
<dbReference type="GO" id="GO:0010608">
    <property type="term" value="P:post-transcriptional regulation of gene expression"/>
    <property type="evidence" value="ECO:0007669"/>
    <property type="project" value="InterPro"/>
</dbReference>